<evidence type="ECO:0000313" key="2">
    <source>
        <dbReference type="Proteomes" id="UP000191116"/>
    </source>
</evidence>
<gene>
    <name evidence="1" type="ORF">CZ814_03377</name>
</gene>
<dbReference type="RefSeq" id="WP_080176092.1">
    <property type="nucleotide sequence ID" value="NZ_AP024857.1"/>
</dbReference>
<evidence type="ECO:0008006" key="3">
    <source>
        <dbReference type="Google" id="ProtNLM"/>
    </source>
</evidence>
<proteinExistence type="predicted"/>
<protein>
    <recommendedName>
        <fullName evidence="3">Phage tail protein (Tail_P2_I)</fullName>
    </recommendedName>
</protein>
<accession>A0A1T4UJJ2</accession>
<organism evidence="1 2">
    <name type="scientific">Photobacterium toruni</name>
    <dbReference type="NCBI Taxonomy" id="1935446"/>
    <lineage>
        <taxon>Bacteria</taxon>
        <taxon>Pseudomonadati</taxon>
        <taxon>Pseudomonadota</taxon>
        <taxon>Gammaproteobacteria</taxon>
        <taxon>Vibrionales</taxon>
        <taxon>Vibrionaceae</taxon>
        <taxon>Photobacterium</taxon>
    </lineage>
</organism>
<dbReference type="OrthoDB" id="5886200at2"/>
<dbReference type="Proteomes" id="UP000191116">
    <property type="component" value="Unassembled WGS sequence"/>
</dbReference>
<dbReference type="AlphaFoldDB" id="A0A1T4UJJ2"/>
<evidence type="ECO:0000313" key="1">
    <source>
        <dbReference type="EMBL" id="SKA52962.1"/>
    </source>
</evidence>
<name>A0A1T4UJJ2_9GAMM</name>
<reference evidence="1 2" key="1">
    <citation type="submission" date="2017-02" db="EMBL/GenBank/DDBJ databases">
        <authorList>
            <person name="Peterson S.W."/>
        </authorList>
    </citation>
    <scope>NUCLEOTIDE SEQUENCE [LARGE SCALE GENOMIC DNA]</scope>
    <source>
        <strain evidence="1 2">CECT 9189</strain>
    </source>
</reference>
<dbReference type="EMBL" id="FUWP01000025">
    <property type="protein sequence ID" value="SKA52962.1"/>
    <property type="molecule type" value="Genomic_DNA"/>
</dbReference>
<sequence>MAQNWLVERLTDNKKSSARWVELAQALEEYWETHFFDDLQVFENSHNIFTASPEDLNKRIAELGDFFDVALPIDKSSKRLAVLWRKEEIHQKDTALLVESLLTRNFNGSPAKWERVWAPNGTYDKEHLYSTFELDVLNKNKDDYWLTSRGKLLVDLGHLHRIGMTKLEFVSIARREIERVRPTHIVYDGEVFLLTIDFYYPKLPITCPRITLSTIGSRYRYSLEDRFDDVISDASPLDISPIGITHYRGITNSISKYEVGGMPWSLDIYLDIGDRLVAIAGTEGDILPPLGCFNTSLSSCSLKYQSLLTTITKEPSYLGANYWYSLINSFDCVSTDISQLDESVIYVDHYRYKTSVAQYEIGGIPWSLDLYVNMEDRQVPIAGTEGDILRPLGCIGTTKITYSFENQSLTTKMKKKSSYLGSKYWYSLDRSFDGLATDTSPLDISPVDVQKIRGKTKTELIQQTIINTNNWLGFDEIPSDYIPLDAPLWEK</sequence>